<dbReference type="GO" id="GO:0005524">
    <property type="term" value="F:ATP binding"/>
    <property type="evidence" value="ECO:0007669"/>
    <property type="project" value="UniProtKB-KW"/>
</dbReference>
<dbReference type="InterPro" id="IPR005116">
    <property type="entry name" value="Transp-assoc_OB_typ1"/>
</dbReference>
<keyword evidence="6 12" id="KW-0067">ATP-binding</keyword>
<proteinExistence type="predicted"/>
<comment type="caution">
    <text evidence="12">The sequence shown here is derived from an EMBL/GenBank/DDBJ whole genome shotgun (WGS) entry which is preliminary data.</text>
</comment>
<keyword evidence="4" id="KW-0997">Cell inner membrane</keyword>
<keyword evidence="8" id="KW-0472">Membrane</keyword>
<dbReference type="InterPro" id="IPR017871">
    <property type="entry name" value="ABC_transporter-like_CS"/>
</dbReference>
<evidence type="ECO:0000256" key="3">
    <source>
        <dbReference type="ARBA" id="ARBA00022505"/>
    </source>
</evidence>
<dbReference type="InterPro" id="IPR011868">
    <property type="entry name" value="ModC_ABC_ATP-bd"/>
</dbReference>
<dbReference type="PANTHER" id="PTHR43514:SF4">
    <property type="entry name" value="ABC TRANSPORTER I FAMILY MEMBER 10"/>
    <property type="match status" value="1"/>
</dbReference>
<dbReference type="RefSeq" id="WP_420244798.1">
    <property type="nucleotide sequence ID" value="NZ_BOPV01000001.1"/>
</dbReference>
<keyword evidence="1" id="KW-0813">Transport</keyword>
<feature type="domain" description="ABC transporter" evidence="10">
    <location>
        <begin position="2"/>
        <end position="232"/>
    </location>
</feature>
<organism evidence="12 13">
    <name type="scientific">Roseiterribacter gracilis</name>
    <dbReference type="NCBI Taxonomy" id="2812848"/>
    <lineage>
        <taxon>Bacteria</taxon>
        <taxon>Pseudomonadati</taxon>
        <taxon>Pseudomonadota</taxon>
        <taxon>Alphaproteobacteria</taxon>
        <taxon>Rhodospirillales</taxon>
        <taxon>Roseiterribacteraceae</taxon>
        <taxon>Roseiterribacter</taxon>
    </lineage>
</organism>
<dbReference type="InterPro" id="IPR003439">
    <property type="entry name" value="ABC_transporter-like_ATP-bd"/>
</dbReference>
<dbReference type="GO" id="GO:0016887">
    <property type="term" value="F:ATP hydrolysis activity"/>
    <property type="evidence" value="ECO:0007669"/>
    <property type="project" value="InterPro"/>
</dbReference>
<evidence type="ECO:0000313" key="12">
    <source>
        <dbReference type="EMBL" id="GIL41350.1"/>
    </source>
</evidence>
<protein>
    <submittedName>
        <fullName evidence="12">Molybdenum import ATP-binding protein ModC</fullName>
    </submittedName>
</protein>
<evidence type="ECO:0000259" key="10">
    <source>
        <dbReference type="PROSITE" id="PS50893"/>
    </source>
</evidence>
<keyword evidence="5" id="KW-0547">Nucleotide-binding</keyword>
<evidence type="ECO:0000256" key="1">
    <source>
        <dbReference type="ARBA" id="ARBA00022448"/>
    </source>
</evidence>
<dbReference type="SMART" id="SM00382">
    <property type="entry name" value="AAA"/>
    <property type="match status" value="1"/>
</dbReference>
<reference evidence="12" key="1">
    <citation type="submission" date="2021-02" db="EMBL/GenBank/DDBJ databases">
        <title>Genome sequence of Rhodospirillales sp. strain TMPK1 isolated from soil.</title>
        <authorList>
            <person name="Nakai R."/>
            <person name="Kusada H."/>
            <person name="Tamaki H."/>
        </authorList>
    </citation>
    <scope>NUCLEOTIDE SEQUENCE</scope>
    <source>
        <strain evidence="12">TMPK1</strain>
    </source>
</reference>
<dbReference type="Gene3D" id="2.40.50.100">
    <property type="match status" value="1"/>
</dbReference>
<dbReference type="PROSITE" id="PS51866">
    <property type="entry name" value="MOP"/>
    <property type="match status" value="1"/>
</dbReference>
<dbReference type="InterPro" id="IPR004606">
    <property type="entry name" value="Mop_domain"/>
</dbReference>
<dbReference type="InterPro" id="IPR027417">
    <property type="entry name" value="P-loop_NTPase"/>
</dbReference>
<accession>A0A8S8XKM1</accession>
<keyword evidence="13" id="KW-1185">Reference proteome</keyword>
<dbReference type="GO" id="GO:0016020">
    <property type="term" value="C:membrane"/>
    <property type="evidence" value="ECO:0007669"/>
    <property type="project" value="InterPro"/>
</dbReference>
<dbReference type="PANTHER" id="PTHR43514">
    <property type="entry name" value="ABC TRANSPORTER I FAMILY MEMBER 10"/>
    <property type="match status" value="1"/>
</dbReference>
<dbReference type="EMBL" id="BOPV01000001">
    <property type="protein sequence ID" value="GIL41350.1"/>
    <property type="molecule type" value="Genomic_DNA"/>
</dbReference>
<name>A0A8S8XKM1_9PROT</name>
<evidence type="ECO:0000313" key="13">
    <source>
        <dbReference type="Proteomes" id="UP000681075"/>
    </source>
</evidence>
<dbReference type="SUPFAM" id="SSF50331">
    <property type="entry name" value="MOP-like"/>
    <property type="match status" value="1"/>
</dbReference>
<evidence type="ECO:0000256" key="4">
    <source>
        <dbReference type="ARBA" id="ARBA00022519"/>
    </source>
</evidence>
<keyword evidence="2" id="KW-1003">Cell membrane</keyword>
<evidence type="ECO:0000256" key="9">
    <source>
        <dbReference type="PROSITE-ProRule" id="PRU01213"/>
    </source>
</evidence>
<feature type="domain" description="Mop" evidence="11">
    <location>
        <begin position="287"/>
        <end position="350"/>
    </location>
</feature>
<evidence type="ECO:0000256" key="5">
    <source>
        <dbReference type="ARBA" id="ARBA00022741"/>
    </source>
</evidence>
<evidence type="ECO:0000259" key="11">
    <source>
        <dbReference type="PROSITE" id="PS51866"/>
    </source>
</evidence>
<dbReference type="Pfam" id="PF03459">
    <property type="entry name" value="TOBE"/>
    <property type="match status" value="1"/>
</dbReference>
<gene>
    <name evidence="12" type="primary">modC</name>
    <name evidence="12" type="ORF">TMPK1_35870</name>
</gene>
<keyword evidence="3 9" id="KW-0500">Molybdenum</keyword>
<dbReference type="InterPro" id="IPR050334">
    <property type="entry name" value="Molybdenum_import_ModC"/>
</dbReference>
<keyword evidence="7" id="KW-1278">Translocase</keyword>
<dbReference type="NCBIfam" id="TIGR02142">
    <property type="entry name" value="modC_ABC"/>
    <property type="match status" value="1"/>
</dbReference>
<sequence length="350" mass="37732">MSFSVSLQHRYAGFTLDASFDVPAQGVTVLFGPSGSGKSTILACIAGLLSAQAGRIALGGEVLFDRARNIDVAAEARRAAVVFQDARLFPHMTVRNNLLYGFRRSEGDAHDFATVTDMLGVAHLLDRRPATLSGGERQRVALGRALLARPHLLLMDEPLAALDAPRKQEILPFLERVRDTARVPIVYVTHALDEVDRLADTLVLLEQGKVLAAGSLHELSARTDLPLLSDRRDAGVVLSCTVDSSDAGQTRLQFDGGMLIVPPWSGVRPRVRIRARDVAIATEQPVGLSIRNVLPARVTAIAPHDDHECFVNLQLGGTFLLARVSRSAVVELGLAPGRDVWALIKSVALS</sequence>
<dbReference type="Gene3D" id="3.40.50.300">
    <property type="entry name" value="P-loop containing nucleotide triphosphate hydrolases"/>
    <property type="match status" value="1"/>
</dbReference>
<dbReference type="SUPFAM" id="SSF52540">
    <property type="entry name" value="P-loop containing nucleoside triphosphate hydrolases"/>
    <property type="match status" value="1"/>
</dbReference>
<dbReference type="InterPro" id="IPR003593">
    <property type="entry name" value="AAA+_ATPase"/>
</dbReference>
<dbReference type="InterPro" id="IPR008995">
    <property type="entry name" value="Mo/tungstate-bd_C_term_dom"/>
</dbReference>
<dbReference type="Proteomes" id="UP000681075">
    <property type="component" value="Unassembled WGS sequence"/>
</dbReference>
<evidence type="ECO:0000256" key="2">
    <source>
        <dbReference type="ARBA" id="ARBA00022475"/>
    </source>
</evidence>
<evidence type="ECO:0000256" key="7">
    <source>
        <dbReference type="ARBA" id="ARBA00022967"/>
    </source>
</evidence>
<dbReference type="Pfam" id="PF00005">
    <property type="entry name" value="ABC_tran"/>
    <property type="match status" value="1"/>
</dbReference>
<dbReference type="PROSITE" id="PS50893">
    <property type="entry name" value="ABC_TRANSPORTER_2"/>
    <property type="match status" value="1"/>
</dbReference>
<dbReference type="AlphaFoldDB" id="A0A8S8XKM1"/>
<dbReference type="GO" id="GO:0015098">
    <property type="term" value="F:molybdate ion transmembrane transporter activity"/>
    <property type="evidence" value="ECO:0007669"/>
    <property type="project" value="InterPro"/>
</dbReference>
<dbReference type="GO" id="GO:0140359">
    <property type="term" value="F:ABC-type transporter activity"/>
    <property type="evidence" value="ECO:0007669"/>
    <property type="project" value="InterPro"/>
</dbReference>
<evidence type="ECO:0000256" key="8">
    <source>
        <dbReference type="ARBA" id="ARBA00023136"/>
    </source>
</evidence>
<dbReference type="PROSITE" id="PS00211">
    <property type="entry name" value="ABC_TRANSPORTER_1"/>
    <property type="match status" value="1"/>
</dbReference>
<evidence type="ECO:0000256" key="6">
    <source>
        <dbReference type="ARBA" id="ARBA00022840"/>
    </source>
</evidence>